<proteinExistence type="predicted"/>
<dbReference type="EMBL" id="QHKM01000004">
    <property type="protein sequence ID" value="RAK66016.1"/>
    <property type="molecule type" value="Genomic_DNA"/>
</dbReference>
<name>A0A328BJ56_9BACT</name>
<sequence length="131" mass="14659">MVLGALASAAVFSACQKDNSSPKNVDQQLLLAHEWRLSETRLNGVVTARDTAVKDRYDWHFVSGGSYHLTYLADAAVVQGRWQVNNPNTLHVVDHKGDAHDYAIQQVDNATLRLSWEERAGELHEDIYTAK</sequence>
<dbReference type="Proteomes" id="UP000248553">
    <property type="component" value="Unassembled WGS sequence"/>
</dbReference>
<protein>
    <recommendedName>
        <fullName evidence="3">Lipocalin-like domain-containing protein</fullName>
    </recommendedName>
</protein>
<organism evidence="1 2">
    <name type="scientific">Hymenobacter edaphi</name>
    <dbReference type="NCBI Taxonomy" id="2211146"/>
    <lineage>
        <taxon>Bacteria</taxon>
        <taxon>Pseudomonadati</taxon>
        <taxon>Bacteroidota</taxon>
        <taxon>Cytophagia</taxon>
        <taxon>Cytophagales</taxon>
        <taxon>Hymenobacteraceae</taxon>
        <taxon>Hymenobacter</taxon>
    </lineage>
</organism>
<dbReference type="AlphaFoldDB" id="A0A328BJ56"/>
<gene>
    <name evidence="1" type="ORF">DLM85_15030</name>
</gene>
<accession>A0A328BJ56</accession>
<reference evidence="2" key="1">
    <citation type="submission" date="2018-05" db="EMBL/GenBank/DDBJ databases">
        <authorList>
            <person name="Nie L."/>
        </authorList>
    </citation>
    <scope>NUCLEOTIDE SEQUENCE [LARGE SCALE GENOMIC DNA]</scope>
    <source>
        <strain evidence="2">NL</strain>
    </source>
</reference>
<evidence type="ECO:0008006" key="3">
    <source>
        <dbReference type="Google" id="ProtNLM"/>
    </source>
</evidence>
<evidence type="ECO:0000313" key="1">
    <source>
        <dbReference type="EMBL" id="RAK66016.1"/>
    </source>
</evidence>
<keyword evidence="2" id="KW-1185">Reference proteome</keyword>
<comment type="caution">
    <text evidence="1">The sequence shown here is derived from an EMBL/GenBank/DDBJ whole genome shotgun (WGS) entry which is preliminary data.</text>
</comment>
<evidence type="ECO:0000313" key="2">
    <source>
        <dbReference type="Proteomes" id="UP000248553"/>
    </source>
</evidence>